<dbReference type="InterPro" id="IPR032675">
    <property type="entry name" value="LRR_dom_sf"/>
</dbReference>
<dbReference type="GO" id="GO:0030620">
    <property type="term" value="F:U2 snRNA binding"/>
    <property type="evidence" value="ECO:0007669"/>
    <property type="project" value="InterPro"/>
</dbReference>
<evidence type="ECO:0000313" key="9">
    <source>
        <dbReference type="Proteomes" id="UP000298061"/>
    </source>
</evidence>
<comment type="caution">
    <text evidence="8">The sequence shown here is derived from an EMBL/GenBank/DDBJ whole genome shotgun (WGS) entry which is preliminary data.</text>
</comment>
<dbReference type="STRING" id="135208.A0A4Z0AAG9"/>
<dbReference type="PANTHER" id="PTHR10552">
    <property type="entry name" value="U2 SMALL NUCLEAR RIBONUCLEOPROTEIN A"/>
    <property type="match status" value="1"/>
</dbReference>
<dbReference type="EMBL" id="SFCI01000037">
    <property type="protein sequence ID" value="TFY83311.1"/>
    <property type="molecule type" value="Genomic_DNA"/>
</dbReference>
<comment type="similarity">
    <text evidence="5">Belongs to the U2 small nuclear ribonucleoprotein A family.</text>
</comment>
<dbReference type="AlphaFoldDB" id="A0A4Z0AAG9"/>
<dbReference type="Pfam" id="PF14580">
    <property type="entry name" value="LRR_9"/>
    <property type="match status" value="1"/>
</dbReference>
<gene>
    <name evidence="8" type="ORF">EWM64_g700</name>
</gene>
<dbReference type="PROSITE" id="PS51450">
    <property type="entry name" value="LRR"/>
    <property type="match status" value="2"/>
</dbReference>
<feature type="region of interest" description="Disordered" evidence="7">
    <location>
        <begin position="203"/>
        <end position="224"/>
    </location>
</feature>
<accession>A0A4Z0AAG9</accession>
<organism evidence="8 9">
    <name type="scientific">Hericium alpestre</name>
    <dbReference type="NCBI Taxonomy" id="135208"/>
    <lineage>
        <taxon>Eukaryota</taxon>
        <taxon>Fungi</taxon>
        <taxon>Dikarya</taxon>
        <taxon>Basidiomycota</taxon>
        <taxon>Agaricomycotina</taxon>
        <taxon>Agaricomycetes</taxon>
        <taxon>Russulales</taxon>
        <taxon>Hericiaceae</taxon>
        <taxon>Hericium</taxon>
    </lineage>
</organism>
<sequence>MKLTPELLAQAPSALNPLKERQLDLRGYKIPAIENLGVTRASTSFLYLTDNSVITLGNLPHLRRLNTLLLANNRISSISPSIHLSAPNLTTLVLTNNNISELGDLEPLRELKSLKYLSLLGNPVREKKWYREWLAWRLPGLRVLDFQRIRDKVRVISKWIAAVLTTLLQERKAGEGLFLTPDGLMNSLGTTLQTTVSTHAAKQAITSDEPRPAPAAAKPGRLLSKEEEARVREAIANASSIDEIRRLERSLKEGFMPSMDVGA</sequence>
<evidence type="ECO:0000256" key="6">
    <source>
        <dbReference type="ARBA" id="ARBA00024238"/>
    </source>
</evidence>
<keyword evidence="9" id="KW-1185">Reference proteome</keyword>
<evidence type="ECO:0000256" key="5">
    <source>
        <dbReference type="ARBA" id="ARBA00024196"/>
    </source>
</evidence>
<proteinExistence type="inferred from homology"/>
<keyword evidence="4" id="KW-0539">Nucleus</keyword>
<dbReference type="OrthoDB" id="433501at2759"/>
<reference evidence="8 9" key="1">
    <citation type="submission" date="2019-02" db="EMBL/GenBank/DDBJ databases">
        <title>Genome sequencing of the rare red list fungi Hericium alpestre (H. flagellum).</title>
        <authorList>
            <person name="Buettner E."/>
            <person name="Kellner H."/>
        </authorList>
    </citation>
    <scope>NUCLEOTIDE SEQUENCE [LARGE SCALE GENOMIC DNA]</scope>
    <source>
        <strain evidence="8 9">DSM 108284</strain>
    </source>
</reference>
<dbReference type="FunFam" id="3.80.10.10:FF:000026">
    <property type="entry name" value="U2 small nuclear ribonucleoprotein A"/>
    <property type="match status" value="1"/>
</dbReference>
<dbReference type="Proteomes" id="UP000298061">
    <property type="component" value="Unassembled WGS sequence"/>
</dbReference>
<evidence type="ECO:0000256" key="1">
    <source>
        <dbReference type="ARBA" id="ARBA00004123"/>
    </source>
</evidence>
<evidence type="ECO:0000256" key="3">
    <source>
        <dbReference type="ARBA" id="ARBA00022737"/>
    </source>
</evidence>
<dbReference type="SUPFAM" id="SSF52058">
    <property type="entry name" value="L domain-like"/>
    <property type="match status" value="1"/>
</dbReference>
<keyword evidence="2" id="KW-0433">Leucine-rich repeat</keyword>
<protein>
    <recommendedName>
        <fullName evidence="6">U2 small nuclear ribonucleoprotein A'</fullName>
    </recommendedName>
</protein>
<evidence type="ECO:0000256" key="7">
    <source>
        <dbReference type="SAM" id="MobiDB-lite"/>
    </source>
</evidence>
<evidence type="ECO:0000313" key="8">
    <source>
        <dbReference type="EMBL" id="TFY83311.1"/>
    </source>
</evidence>
<comment type="subcellular location">
    <subcellularLocation>
        <location evidence="1">Nucleus</location>
    </subcellularLocation>
</comment>
<dbReference type="GO" id="GO:0005686">
    <property type="term" value="C:U2 snRNP"/>
    <property type="evidence" value="ECO:0007669"/>
    <property type="project" value="TreeGrafter"/>
</dbReference>
<keyword evidence="3" id="KW-0677">Repeat</keyword>
<dbReference type="InterPro" id="IPR044640">
    <property type="entry name" value="RU2A"/>
</dbReference>
<dbReference type="InterPro" id="IPR001611">
    <property type="entry name" value="Leu-rich_rpt"/>
</dbReference>
<dbReference type="Gene3D" id="3.80.10.10">
    <property type="entry name" value="Ribonuclease Inhibitor"/>
    <property type="match status" value="1"/>
</dbReference>
<evidence type="ECO:0000256" key="2">
    <source>
        <dbReference type="ARBA" id="ARBA00022614"/>
    </source>
</evidence>
<evidence type="ECO:0000256" key="4">
    <source>
        <dbReference type="ARBA" id="ARBA00023242"/>
    </source>
</evidence>
<dbReference type="PANTHER" id="PTHR10552:SF6">
    <property type="entry name" value="U2 SMALL NUCLEAR RIBONUCLEOPROTEIN A"/>
    <property type="match status" value="1"/>
</dbReference>
<name>A0A4Z0AAG9_9AGAM</name>
<dbReference type="GO" id="GO:0000398">
    <property type="term" value="P:mRNA splicing, via spliceosome"/>
    <property type="evidence" value="ECO:0007669"/>
    <property type="project" value="InterPro"/>
</dbReference>